<dbReference type="EC" id="3.1.3.48" evidence="3"/>
<dbReference type="PROSITE" id="PS50056">
    <property type="entry name" value="TYR_PHOSPHATASE_2"/>
    <property type="match status" value="1"/>
</dbReference>
<evidence type="ECO:0000313" key="4">
    <source>
        <dbReference type="Proteomes" id="UP000284403"/>
    </source>
</evidence>
<protein>
    <submittedName>
        <fullName evidence="3">Protein-tyrosine phosphatase</fullName>
        <ecNumber evidence="3">3.1.3.48</ecNumber>
    </submittedName>
</protein>
<feature type="compositionally biased region" description="Basic residues" evidence="1">
    <location>
        <begin position="172"/>
        <end position="183"/>
    </location>
</feature>
<dbReference type="Proteomes" id="UP000284403">
    <property type="component" value="Unassembled WGS sequence"/>
</dbReference>
<organism evidence="3 4">
    <name type="scientific">Trypanosoma conorhini</name>
    <dbReference type="NCBI Taxonomy" id="83891"/>
    <lineage>
        <taxon>Eukaryota</taxon>
        <taxon>Discoba</taxon>
        <taxon>Euglenozoa</taxon>
        <taxon>Kinetoplastea</taxon>
        <taxon>Metakinetoplastina</taxon>
        <taxon>Trypanosomatida</taxon>
        <taxon>Trypanosomatidae</taxon>
        <taxon>Trypanosoma</taxon>
    </lineage>
</organism>
<feature type="region of interest" description="Disordered" evidence="1">
    <location>
        <begin position="1"/>
        <end position="65"/>
    </location>
</feature>
<gene>
    <name evidence="3" type="ORF">Tco025E_07899</name>
</gene>
<dbReference type="Gene3D" id="3.90.190.10">
    <property type="entry name" value="Protein tyrosine phosphatase superfamily"/>
    <property type="match status" value="1"/>
</dbReference>
<dbReference type="InterPro" id="IPR029021">
    <property type="entry name" value="Prot-tyrosine_phosphatase-like"/>
</dbReference>
<dbReference type="OrthoDB" id="267921at2759"/>
<accession>A0A3R7MFD4</accession>
<dbReference type="EMBL" id="MKKU01000662">
    <property type="protein sequence ID" value="RNF04819.1"/>
    <property type="molecule type" value="Genomic_DNA"/>
</dbReference>
<dbReference type="AlphaFoldDB" id="A0A3R7MFD4"/>
<evidence type="ECO:0000313" key="3">
    <source>
        <dbReference type="EMBL" id="RNF04819.1"/>
    </source>
</evidence>
<dbReference type="InterPro" id="IPR016130">
    <property type="entry name" value="Tyr_Pase_AS"/>
</dbReference>
<dbReference type="SUPFAM" id="SSF52799">
    <property type="entry name" value="(Phosphotyrosine protein) phosphatases II"/>
    <property type="match status" value="1"/>
</dbReference>
<feature type="domain" description="Tyrosine specific protein phosphatases" evidence="2">
    <location>
        <begin position="594"/>
        <end position="656"/>
    </location>
</feature>
<feature type="compositionally biased region" description="Acidic residues" evidence="1">
    <location>
        <begin position="204"/>
        <end position="215"/>
    </location>
</feature>
<dbReference type="GeneID" id="40321510"/>
<reference evidence="3 4" key="1">
    <citation type="journal article" date="2018" name="BMC Genomics">
        <title>Genomic comparison of Trypanosoma conorhini and Trypanosoma rangeli to Trypanosoma cruzi strains of high and low virulence.</title>
        <authorList>
            <person name="Bradwell K.R."/>
            <person name="Koparde V.N."/>
            <person name="Matveyev A.V."/>
            <person name="Serrano M.G."/>
            <person name="Alves J.M."/>
            <person name="Parikh H."/>
            <person name="Huang B."/>
            <person name="Lee V."/>
            <person name="Espinosa-Alvarez O."/>
            <person name="Ortiz P.A."/>
            <person name="Costa-Martins A.G."/>
            <person name="Teixeira M.M."/>
            <person name="Buck G.A."/>
        </authorList>
    </citation>
    <scope>NUCLEOTIDE SEQUENCE [LARGE SCALE GENOMIC DNA]</scope>
    <source>
        <strain evidence="3 4">025E</strain>
    </source>
</reference>
<keyword evidence="3" id="KW-0378">Hydrolase</keyword>
<evidence type="ECO:0000256" key="1">
    <source>
        <dbReference type="SAM" id="MobiDB-lite"/>
    </source>
</evidence>
<feature type="region of interest" description="Disordered" evidence="1">
    <location>
        <begin position="156"/>
        <end position="183"/>
    </location>
</feature>
<dbReference type="RefSeq" id="XP_029225136.1">
    <property type="nucleotide sequence ID" value="XM_029374758.1"/>
</dbReference>
<feature type="region of interest" description="Disordered" evidence="1">
    <location>
        <begin position="202"/>
        <end position="231"/>
    </location>
</feature>
<evidence type="ECO:0000259" key="2">
    <source>
        <dbReference type="PROSITE" id="PS50056"/>
    </source>
</evidence>
<proteinExistence type="predicted"/>
<dbReference type="PROSITE" id="PS00383">
    <property type="entry name" value="TYR_PHOSPHATASE_1"/>
    <property type="match status" value="1"/>
</dbReference>
<dbReference type="GO" id="GO:0004725">
    <property type="term" value="F:protein tyrosine phosphatase activity"/>
    <property type="evidence" value="ECO:0007669"/>
    <property type="project" value="UniProtKB-EC"/>
</dbReference>
<comment type="caution">
    <text evidence="3">The sequence shown here is derived from an EMBL/GenBank/DDBJ whole genome shotgun (WGS) entry which is preliminary data.</text>
</comment>
<sequence>MTETSTAHEAAAAGAGNLQLPPLATGGTPRSGGPCHPALPPTARRTSASVVAPPQDPRGAACGGPGPRHAGSLLMDEEDVAFLFAAMTWNVDLLEVLLAKAENPLHSHGALHNLPCPQQLQQQQQAMSVAEEARVDTLVRAAFPTLEEALLTVESTPRARARNKNCPSGGHQSRRSKRRKIGRGRTTQLRLYSTFLYEAPAAWDGDDGEEDEEVEAVEKNKGRNKDSRGKEDAIARVPHDIDAVGMAEEAYDTYLTEEEEIDMLHTPHRRLEAHDGPPVAAISDTVVSIVPNANEIALEVAMPSEESTETNAQRPRPATMRDFLRLFFQSFLIVVVAKLRHQDQHALHDCPSRSLSALEYRALGFVRRHLAAFKAIMRRHVLGSERELERRTTQSLLVDAFQCDQAGDGHKDVDWKPLCAQVYISGREPVSQPLLLETLRITRVLQCHANLPPGGVSDPRSIGYGKDMAVNSLYCWCRLLLEGPDAGVNSPQGVEEAETLFFCSEERELAHELFRKCLTPLVWDPHRSFGPYMVYTTELPYSKRLVAKLVLPAEDRASYDISKHFQEGVFRFLHGTPFFSFDASPLCGSHGLPSPGGGGCSLVHCSAGMHRSSGLAAAYLLWLVFLSRGTLPVVREAGASMAAKREGEEQQHQQPIASYLSAVLRHRDAVPGPADSMAADASATVTPPPLPAAVGDACTDAGGGCIDKHVKETDSMAHKPTSILDLCVEHVRRQRSMAVPIPAVHEHLRRYASYLRLQ</sequence>
<name>A0A3R7MFD4_9TRYP</name>
<keyword evidence="4" id="KW-1185">Reference proteome</keyword>
<dbReference type="InterPro" id="IPR000387">
    <property type="entry name" value="Tyr_Pase_dom"/>
</dbReference>
<feature type="compositionally biased region" description="Basic and acidic residues" evidence="1">
    <location>
        <begin position="216"/>
        <end position="231"/>
    </location>
</feature>